<dbReference type="GO" id="GO:0016209">
    <property type="term" value="F:antioxidant activity"/>
    <property type="evidence" value="ECO:0007669"/>
    <property type="project" value="InterPro"/>
</dbReference>
<proteinExistence type="predicted"/>
<evidence type="ECO:0000313" key="8">
    <source>
        <dbReference type="EMBL" id="SNR69598.1"/>
    </source>
</evidence>
<dbReference type="Pfam" id="PF00578">
    <property type="entry name" value="AhpC-TSA"/>
    <property type="match status" value="1"/>
</dbReference>
<gene>
    <name evidence="8" type="ORF">SAMN06265360_1159</name>
</gene>
<sequence>MTRWTAYAALAAVALLAVTGCEAGADGAPAGGDFSFVAPGGDTDIRYPVEERQDMPPVAGEDLFDEDEEISTEEFAGEVIVINIWGQWCGPCRREAPVMQRIHEEYSDEGVQVLGIDVRDPSRKAPQDFMADRGLDYPSIYDPPGKSLLALSGYPRNIVPSTIIVDRQQRVAAVFLRELLYEDLRPEVERLAAE</sequence>
<keyword evidence="5" id="KW-0676">Redox-active center</keyword>
<dbReference type="InterPro" id="IPR000866">
    <property type="entry name" value="AhpC/TSA"/>
</dbReference>
<protein>
    <submittedName>
        <fullName evidence="8">Thiol-disulfide isomerase or thioredoxin</fullName>
    </submittedName>
</protein>
<feature type="signal peptide" evidence="6">
    <location>
        <begin position="1"/>
        <end position="23"/>
    </location>
</feature>
<dbReference type="GO" id="GO:0016853">
    <property type="term" value="F:isomerase activity"/>
    <property type="evidence" value="ECO:0007669"/>
    <property type="project" value="UniProtKB-KW"/>
</dbReference>
<evidence type="ECO:0000256" key="5">
    <source>
        <dbReference type="ARBA" id="ARBA00023284"/>
    </source>
</evidence>
<evidence type="ECO:0000313" key="9">
    <source>
        <dbReference type="Proteomes" id="UP000198348"/>
    </source>
</evidence>
<dbReference type="PROSITE" id="PS51352">
    <property type="entry name" value="THIOREDOXIN_2"/>
    <property type="match status" value="1"/>
</dbReference>
<feature type="chain" id="PRO_5039212100" evidence="6">
    <location>
        <begin position="24"/>
        <end position="194"/>
    </location>
</feature>
<keyword evidence="3" id="KW-0812">Transmembrane</keyword>
<dbReference type="PROSITE" id="PS00194">
    <property type="entry name" value="THIOREDOXIN_1"/>
    <property type="match status" value="1"/>
</dbReference>
<dbReference type="GO" id="GO:0017004">
    <property type="term" value="P:cytochrome complex assembly"/>
    <property type="evidence" value="ECO:0007669"/>
    <property type="project" value="UniProtKB-KW"/>
</dbReference>
<evidence type="ECO:0000256" key="1">
    <source>
        <dbReference type="ARBA" id="ARBA00004196"/>
    </source>
</evidence>
<dbReference type="InterPro" id="IPR036249">
    <property type="entry name" value="Thioredoxin-like_sf"/>
</dbReference>
<evidence type="ECO:0000259" key="7">
    <source>
        <dbReference type="PROSITE" id="PS51352"/>
    </source>
</evidence>
<name>A0A238YFN0_9PSEU</name>
<dbReference type="CDD" id="cd02966">
    <property type="entry name" value="TlpA_like_family"/>
    <property type="match status" value="1"/>
</dbReference>
<dbReference type="RefSeq" id="WP_089302253.1">
    <property type="nucleotide sequence ID" value="NZ_FZNW01000015.1"/>
</dbReference>
<dbReference type="PROSITE" id="PS51257">
    <property type="entry name" value="PROKAR_LIPOPROTEIN"/>
    <property type="match status" value="1"/>
</dbReference>
<keyword evidence="2" id="KW-0201">Cytochrome c-type biogenesis</keyword>
<keyword evidence="6" id="KW-0732">Signal</keyword>
<dbReference type="PANTHER" id="PTHR42852">
    <property type="entry name" value="THIOL:DISULFIDE INTERCHANGE PROTEIN DSBE"/>
    <property type="match status" value="1"/>
</dbReference>
<dbReference type="Proteomes" id="UP000198348">
    <property type="component" value="Unassembled WGS sequence"/>
</dbReference>
<dbReference type="InterPro" id="IPR013766">
    <property type="entry name" value="Thioredoxin_domain"/>
</dbReference>
<reference evidence="9" key="1">
    <citation type="submission" date="2017-06" db="EMBL/GenBank/DDBJ databases">
        <authorList>
            <person name="Varghese N."/>
            <person name="Submissions S."/>
        </authorList>
    </citation>
    <scope>NUCLEOTIDE SEQUENCE [LARGE SCALE GENOMIC DNA]</scope>
    <source>
        <strain evidence="9">DSM 45207</strain>
    </source>
</reference>
<evidence type="ECO:0000256" key="3">
    <source>
        <dbReference type="ARBA" id="ARBA00022968"/>
    </source>
</evidence>
<dbReference type="AlphaFoldDB" id="A0A238YFN0"/>
<dbReference type="SUPFAM" id="SSF52833">
    <property type="entry name" value="Thioredoxin-like"/>
    <property type="match status" value="1"/>
</dbReference>
<organism evidence="8 9">
    <name type="scientific">Haloechinothrix alba</name>
    <dbReference type="NCBI Taxonomy" id="664784"/>
    <lineage>
        <taxon>Bacteria</taxon>
        <taxon>Bacillati</taxon>
        <taxon>Actinomycetota</taxon>
        <taxon>Actinomycetes</taxon>
        <taxon>Pseudonocardiales</taxon>
        <taxon>Pseudonocardiaceae</taxon>
        <taxon>Haloechinothrix</taxon>
    </lineage>
</organism>
<feature type="domain" description="Thioredoxin" evidence="7">
    <location>
        <begin position="49"/>
        <end position="193"/>
    </location>
</feature>
<keyword evidence="8" id="KW-0413">Isomerase</keyword>
<evidence type="ECO:0000256" key="4">
    <source>
        <dbReference type="ARBA" id="ARBA00023157"/>
    </source>
</evidence>
<dbReference type="PANTHER" id="PTHR42852:SF6">
    <property type="entry name" value="THIOL:DISULFIDE INTERCHANGE PROTEIN DSBE"/>
    <property type="match status" value="1"/>
</dbReference>
<evidence type="ECO:0000256" key="6">
    <source>
        <dbReference type="SAM" id="SignalP"/>
    </source>
</evidence>
<comment type="subcellular location">
    <subcellularLocation>
        <location evidence="1">Cell envelope</location>
    </subcellularLocation>
</comment>
<keyword evidence="4" id="KW-1015">Disulfide bond</keyword>
<dbReference type="InterPro" id="IPR017937">
    <property type="entry name" value="Thioredoxin_CS"/>
</dbReference>
<keyword evidence="9" id="KW-1185">Reference proteome</keyword>
<evidence type="ECO:0000256" key="2">
    <source>
        <dbReference type="ARBA" id="ARBA00022748"/>
    </source>
</evidence>
<dbReference type="GO" id="GO:0030313">
    <property type="term" value="C:cell envelope"/>
    <property type="evidence" value="ECO:0007669"/>
    <property type="project" value="UniProtKB-SubCell"/>
</dbReference>
<keyword evidence="3" id="KW-0735">Signal-anchor</keyword>
<dbReference type="OrthoDB" id="9796554at2"/>
<dbReference type="GO" id="GO:0016491">
    <property type="term" value="F:oxidoreductase activity"/>
    <property type="evidence" value="ECO:0007669"/>
    <property type="project" value="InterPro"/>
</dbReference>
<dbReference type="InterPro" id="IPR050553">
    <property type="entry name" value="Thioredoxin_ResA/DsbE_sf"/>
</dbReference>
<dbReference type="EMBL" id="FZNW01000015">
    <property type="protein sequence ID" value="SNR69598.1"/>
    <property type="molecule type" value="Genomic_DNA"/>
</dbReference>
<accession>A0A238YFN0</accession>
<dbReference type="Gene3D" id="3.40.30.10">
    <property type="entry name" value="Glutaredoxin"/>
    <property type="match status" value="1"/>
</dbReference>